<protein>
    <submittedName>
        <fullName evidence="2">Ribonuclease HI family protein</fullName>
        <ecNumber evidence="2">3.1.26.4</ecNumber>
    </submittedName>
</protein>
<dbReference type="InterPro" id="IPR002156">
    <property type="entry name" value="RNaseH_domain"/>
</dbReference>
<name>A0AAW9K9N4_CARML</name>
<organism evidence="2 3">
    <name type="scientific">Carnobacterium maltaromaticum</name>
    <name type="common">Carnobacterium piscicola</name>
    <dbReference type="NCBI Taxonomy" id="2751"/>
    <lineage>
        <taxon>Bacteria</taxon>
        <taxon>Bacillati</taxon>
        <taxon>Bacillota</taxon>
        <taxon>Bacilli</taxon>
        <taxon>Lactobacillales</taxon>
        <taxon>Carnobacteriaceae</taxon>
        <taxon>Carnobacterium</taxon>
    </lineage>
</organism>
<dbReference type="SUPFAM" id="SSF53098">
    <property type="entry name" value="Ribonuclease H-like"/>
    <property type="match status" value="1"/>
</dbReference>
<dbReference type="Gene3D" id="3.30.420.10">
    <property type="entry name" value="Ribonuclease H-like superfamily/Ribonuclease H"/>
    <property type="match status" value="1"/>
</dbReference>
<keyword evidence="2" id="KW-0378">Hydrolase</keyword>
<dbReference type="CDD" id="cd09279">
    <property type="entry name" value="RNase_HI_like"/>
    <property type="match status" value="1"/>
</dbReference>
<dbReference type="AlphaFoldDB" id="A0AAW9K9N4"/>
<sequence length="142" mass="15900">MLKLYTDASTKGNPGPSGAGVVVIGENIYDQLAFPLTNLLDNHEAEFEALICGLTYLKEQNMQAGTLMIYTDSQIVARAVERNYAKKANYQLYLSQIRSLLAPFELTFINWVAENQNKGADHMARQALQERLKSIEQKSSID</sequence>
<dbReference type="RefSeq" id="WP_010051240.1">
    <property type="nucleotide sequence ID" value="NZ_BJOJ01000007.1"/>
</dbReference>
<dbReference type="Pfam" id="PF13456">
    <property type="entry name" value="RVT_3"/>
    <property type="match status" value="1"/>
</dbReference>
<dbReference type="PANTHER" id="PTHR47723">
    <property type="entry name" value="OS05G0353850 PROTEIN"/>
    <property type="match status" value="1"/>
</dbReference>
<dbReference type="GO" id="GO:0004523">
    <property type="term" value="F:RNA-DNA hybrid ribonuclease activity"/>
    <property type="evidence" value="ECO:0007669"/>
    <property type="project" value="UniProtKB-EC"/>
</dbReference>
<dbReference type="PROSITE" id="PS50879">
    <property type="entry name" value="RNASE_H_1"/>
    <property type="match status" value="1"/>
</dbReference>
<dbReference type="InterPro" id="IPR036397">
    <property type="entry name" value="RNaseH_sf"/>
</dbReference>
<dbReference type="EMBL" id="JAVBVO010000005">
    <property type="protein sequence ID" value="MDZ5760482.1"/>
    <property type="molecule type" value="Genomic_DNA"/>
</dbReference>
<gene>
    <name evidence="2" type="ORF">RAK27_17720</name>
</gene>
<dbReference type="Proteomes" id="UP001290462">
    <property type="component" value="Unassembled WGS sequence"/>
</dbReference>
<dbReference type="InterPro" id="IPR012337">
    <property type="entry name" value="RNaseH-like_sf"/>
</dbReference>
<feature type="domain" description="RNase H type-1" evidence="1">
    <location>
        <begin position="1"/>
        <end position="129"/>
    </location>
</feature>
<evidence type="ECO:0000313" key="3">
    <source>
        <dbReference type="Proteomes" id="UP001290462"/>
    </source>
</evidence>
<reference evidence="2" key="1">
    <citation type="submission" date="2023-08" db="EMBL/GenBank/DDBJ databases">
        <title>Genomic characterization of piscicolin 126 produced by Carnobacterium maltaromaticum CM22 strain isolated from salmon (Salmo salar).</title>
        <authorList>
            <person name="Gonzalez-Gragera E."/>
            <person name="Garcia-Lopez J.D."/>
            <person name="Teso-Perez C."/>
            <person name="Gimenez-Hernandez I."/>
            <person name="Peralta-Sanchez J.M."/>
            <person name="Valdivia E."/>
            <person name="Montalban-Lopez M."/>
            <person name="Martin-Platero A.M."/>
            <person name="Banos A."/>
            <person name="Martinez-Bueno M."/>
        </authorList>
    </citation>
    <scope>NUCLEOTIDE SEQUENCE</scope>
    <source>
        <strain evidence="2">CM22</strain>
    </source>
</reference>
<dbReference type="PANTHER" id="PTHR47723:SF19">
    <property type="entry name" value="POLYNUCLEOTIDYL TRANSFERASE, RIBONUCLEASE H-LIKE SUPERFAMILY PROTEIN"/>
    <property type="match status" value="1"/>
</dbReference>
<dbReference type="EC" id="3.1.26.4" evidence="2"/>
<evidence type="ECO:0000259" key="1">
    <source>
        <dbReference type="PROSITE" id="PS50879"/>
    </source>
</evidence>
<dbReference type="InterPro" id="IPR053151">
    <property type="entry name" value="RNase_H-like"/>
</dbReference>
<proteinExistence type="predicted"/>
<dbReference type="GO" id="GO:0003676">
    <property type="term" value="F:nucleic acid binding"/>
    <property type="evidence" value="ECO:0007669"/>
    <property type="project" value="InterPro"/>
</dbReference>
<accession>A0AAW9K9N4</accession>
<comment type="caution">
    <text evidence="2">The sequence shown here is derived from an EMBL/GenBank/DDBJ whole genome shotgun (WGS) entry which is preliminary data.</text>
</comment>
<evidence type="ECO:0000313" key="2">
    <source>
        <dbReference type="EMBL" id="MDZ5760482.1"/>
    </source>
</evidence>